<accession>A0A9D2HYV8</accession>
<evidence type="ECO:0000313" key="2">
    <source>
        <dbReference type="EMBL" id="HJA86622.1"/>
    </source>
</evidence>
<proteinExistence type="predicted"/>
<name>A0A9D2HYV8_9BACE</name>
<evidence type="ECO:0000313" key="3">
    <source>
        <dbReference type="Proteomes" id="UP000823862"/>
    </source>
</evidence>
<feature type="chain" id="PRO_5039257316" evidence="1">
    <location>
        <begin position="20"/>
        <end position="189"/>
    </location>
</feature>
<dbReference type="AlphaFoldDB" id="A0A9D2HYV8"/>
<keyword evidence="1" id="KW-0732">Signal</keyword>
<protein>
    <submittedName>
        <fullName evidence="2">Uncharacterized protein</fullName>
    </submittedName>
</protein>
<dbReference type="Proteomes" id="UP000823862">
    <property type="component" value="Unassembled WGS sequence"/>
</dbReference>
<dbReference type="EMBL" id="DWZI01000053">
    <property type="protein sequence ID" value="HJA86622.1"/>
    <property type="molecule type" value="Genomic_DNA"/>
</dbReference>
<comment type="caution">
    <text evidence="2">The sequence shown here is derived from an EMBL/GenBank/DDBJ whole genome shotgun (WGS) entry which is preliminary data.</text>
</comment>
<organism evidence="2 3">
    <name type="scientific">Candidatus Bacteroides avicola</name>
    <dbReference type="NCBI Taxonomy" id="2838468"/>
    <lineage>
        <taxon>Bacteria</taxon>
        <taxon>Pseudomonadati</taxon>
        <taxon>Bacteroidota</taxon>
        <taxon>Bacteroidia</taxon>
        <taxon>Bacteroidales</taxon>
        <taxon>Bacteroidaceae</taxon>
        <taxon>Bacteroides</taxon>
    </lineage>
</organism>
<evidence type="ECO:0000256" key="1">
    <source>
        <dbReference type="SAM" id="SignalP"/>
    </source>
</evidence>
<gene>
    <name evidence="2" type="ORF">H9950_10615</name>
</gene>
<reference evidence="2" key="1">
    <citation type="journal article" date="2021" name="PeerJ">
        <title>Extensive microbial diversity within the chicken gut microbiome revealed by metagenomics and culture.</title>
        <authorList>
            <person name="Gilroy R."/>
            <person name="Ravi A."/>
            <person name="Getino M."/>
            <person name="Pursley I."/>
            <person name="Horton D.L."/>
            <person name="Alikhan N.F."/>
            <person name="Baker D."/>
            <person name="Gharbi K."/>
            <person name="Hall N."/>
            <person name="Watson M."/>
            <person name="Adriaenssens E.M."/>
            <person name="Foster-Nyarko E."/>
            <person name="Jarju S."/>
            <person name="Secka A."/>
            <person name="Antonio M."/>
            <person name="Oren A."/>
            <person name="Chaudhuri R.R."/>
            <person name="La Ragione R."/>
            <person name="Hildebrand F."/>
            <person name="Pallen M.J."/>
        </authorList>
    </citation>
    <scope>NUCLEOTIDE SEQUENCE</scope>
    <source>
        <strain evidence="2">ChiHjej12B11-9795</strain>
    </source>
</reference>
<reference evidence="2" key="2">
    <citation type="submission" date="2021-04" db="EMBL/GenBank/DDBJ databases">
        <authorList>
            <person name="Gilroy R."/>
        </authorList>
    </citation>
    <scope>NUCLEOTIDE SEQUENCE</scope>
    <source>
        <strain evidence="2">ChiHjej12B11-9795</strain>
    </source>
</reference>
<feature type="signal peptide" evidence="1">
    <location>
        <begin position="1"/>
        <end position="19"/>
    </location>
</feature>
<sequence length="189" mass="21103">MRKVLFALMLCLTSTFAMAQEEAVVKVSGGKIGAPTALFDEQLASFKFGTYPKDMRLEVLLVRLHEGKTDTTCIYDGMLSSKDRKRIDIAAVRKEGKLLVMCADYGSNIAMFPLKTSSQLAFFPLPAPKNETGRSIAIGFFTEEADADNSLKKILPINQQKESQRQQLMNELKDGKTECFLLTYRLSES</sequence>